<accession>A0ABS9H9K5</accession>
<dbReference type="RefSeq" id="WP_236399734.1">
    <property type="nucleotide sequence ID" value="NZ_JAKJHZ010000005.1"/>
</dbReference>
<organism evidence="1 2">
    <name type="scientific">Nocardioides potassii</name>
    <dbReference type="NCBI Taxonomy" id="2911371"/>
    <lineage>
        <taxon>Bacteria</taxon>
        <taxon>Bacillati</taxon>
        <taxon>Actinomycetota</taxon>
        <taxon>Actinomycetes</taxon>
        <taxon>Propionibacteriales</taxon>
        <taxon>Nocardioidaceae</taxon>
        <taxon>Nocardioides</taxon>
    </lineage>
</organism>
<sequence>MTLPVPLTVRVGLEHVTDQVQSLSFRREAVGGVRSIAFTLTRPLSDLGGLEPLAKVCVYNARSAKTVADGRLSDTGRTASADGQRWDCVAFGPAQHASDDTRPLIYVDRSASDGWRTVDVTNPSASMTTSTRPGDTAANATQGLLMTFPDGSPLVADSRVVARYDRIWQAAQKLGAISVDYVAGLSSSTWLLQAIARTDAGASLDPAFTVAATTGLSGVTGVVGGSFANGRNTVELRWIWTGGPTTTAGDSSWGWFGEISVRAMLVDRSGADITTGYSNEYVLAHEVVNDLLGRVLLDYDGANATVATTSTMIGQLAYPDGITAEQVLADLMAIEPAYRWTTGPDTTGNGYAFRWELWPTTVRYEATLDDGGSFPISTQNVFNQVAVKWVDSSGVNRWSYYTGGAPILDEAGFTRMGVVDLGSEAGSQTAAAAAGAAFLAEHNVPKNAGTLTVARPIRDVLTGAMVQPWEIEAGELVRVLGVEAYPDAFNAADNDGQGVFRIFAVDYTTEGNVATLALDSDPRDTSDALVKLLKDRQRR</sequence>
<dbReference type="Proteomes" id="UP001201161">
    <property type="component" value="Unassembled WGS sequence"/>
</dbReference>
<protein>
    <submittedName>
        <fullName evidence="1">Uncharacterized protein</fullName>
    </submittedName>
</protein>
<dbReference type="EMBL" id="JAKJHZ010000005">
    <property type="protein sequence ID" value="MCF6376894.1"/>
    <property type="molecule type" value="Genomic_DNA"/>
</dbReference>
<comment type="caution">
    <text evidence="1">The sequence shown here is derived from an EMBL/GenBank/DDBJ whole genome shotgun (WGS) entry which is preliminary data.</text>
</comment>
<evidence type="ECO:0000313" key="2">
    <source>
        <dbReference type="Proteomes" id="UP001201161"/>
    </source>
</evidence>
<proteinExistence type="predicted"/>
<keyword evidence="2" id="KW-1185">Reference proteome</keyword>
<evidence type="ECO:0000313" key="1">
    <source>
        <dbReference type="EMBL" id="MCF6376894.1"/>
    </source>
</evidence>
<name>A0ABS9H9K5_9ACTN</name>
<gene>
    <name evidence="1" type="ORF">L2K70_04700</name>
</gene>
<reference evidence="1 2" key="1">
    <citation type="submission" date="2022-01" db="EMBL/GenBank/DDBJ databases">
        <title>Nocardioides sp. nov., an actinomycete isolated from mining soil.</title>
        <authorList>
            <person name="Liu L."/>
        </authorList>
    </citation>
    <scope>NUCLEOTIDE SEQUENCE [LARGE SCALE GENOMIC DNA]</scope>
    <source>
        <strain evidence="1 2">KLBMP 9356</strain>
    </source>
</reference>